<organism evidence="1 3">
    <name type="scientific">Acinetobacter baumannii</name>
    <dbReference type="NCBI Taxonomy" id="470"/>
    <lineage>
        <taxon>Bacteria</taxon>
        <taxon>Pseudomonadati</taxon>
        <taxon>Pseudomonadota</taxon>
        <taxon>Gammaproteobacteria</taxon>
        <taxon>Moraxellales</taxon>
        <taxon>Moraxellaceae</taxon>
        <taxon>Acinetobacter</taxon>
        <taxon>Acinetobacter calcoaceticus/baumannii complex</taxon>
    </lineage>
</organism>
<dbReference type="Proteomes" id="UP000594659">
    <property type="component" value="Plasmid unnamed1774"/>
</dbReference>
<reference evidence="2 4" key="2">
    <citation type="submission" date="2020-09" db="EMBL/GenBank/DDBJ databases">
        <title>Resistance determinants and their genetic context in bacteria from a longitudinal study of pigs reared under conventional and antibiotic-free husbandry practices.</title>
        <authorList>
            <person name="Poulin-Laprade D."/>
            <person name="Brouard J.-S."/>
            <person name="Gagnon N."/>
            <person name="Turcotte A."/>
            <person name="Langlois A."/>
            <person name="Matte J.J."/>
            <person name="Carrillo C.D."/>
            <person name="Zaheer R."/>
            <person name="McAllister T."/>
            <person name="Topp E."/>
            <person name="Talbot G."/>
        </authorList>
    </citation>
    <scope>NUCLEOTIDE SEQUENCE [LARGE SCALE GENOMIC DNA]</scope>
    <source>
        <strain evidence="2 4">Res13-Abat-PEA21-P4-01-A</strain>
        <plasmid evidence="2 4">unnamed1774</plasmid>
    </source>
</reference>
<evidence type="ECO:0000313" key="2">
    <source>
        <dbReference type="EMBL" id="QPF15278.1"/>
    </source>
</evidence>
<evidence type="ECO:0000313" key="1">
    <source>
        <dbReference type="EMBL" id="OTM84972.1"/>
    </source>
</evidence>
<dbReference type="EMBL" id="CP062920">
    <property type="protein sequence ID" value="QPF15278.1"/>
    <property type="molecule type" value="Genomic_DNA"/>
</dbReference>
<dbReference type="Proteomes" id="UP000194699">
    <property type="component" value="Unassembled WGS sequence"/>
</dbReference>
<geneLocation type="plasmid" evidence="2 4">
    <name>unnamed1774</name>
</geneLocation>
<gene>
    <name evidence="1" type="ORF">B9X95_12015</name>
    <name evidence="2" type="ORF">IMO23_18270</name>
</gene>
<sequence length="121" mass="13439">MPPIITVYRAVQSVSSDMGQLAIIDADQPYLAEIVIGDADPSMYTYISQDTGLRLQTTMNLGAITYTPEFIEALIGAVSLISDGYSNYHEGEAGERFFDLTSYIHIDTHTNKLYYKDFTPA</sequence>
<evidence type="ECO:0000313" key="3">
    <source>
        <dbReference type="Proteomes" id="UP000194699"/>
    </source>
</evidence>
<accession>A0A241ZD85</accession>
<dbReference type="AlphaFoldDB" id="A0A241ZD85"/>
<protein>
    <submittedName>
        <fullName evidence="1">Uncharacterized protein</fullName>
    </submittedName>
</protein>
<evidence type="ECO:0000313" key="4">
    <source>
        <dbReference type="Proteomes" id="UP000594659"/>
    </source>
</evidence>
<proteinExistence type="predicted"/>
<name>A0A241ZD85_ACIBA</name>
<dbReference type="EMBL" id="NGEL01000136">
    <property type="protein sequence ID" value="OTM84972.1"/>
    <property type="molecule type" value="Genomic_DNA"/>
</dbReference>
<reference evidence="1 3" key="1">
    <citation type="submission" date="2017-05" db="EMBL/GenBank/DDBJ databases">
        <authorList>
            <person name="Song R."/>
            <person name="Chenine A.L."/>
            <person name="Ruprecht R.M."/>
        </authorList>
    </citation>
    <scope>NUCLEOTIDE SEQUENCE [LARGE SCALE GENOMIC DNA]</scope>
    <source>
        <strain evidence="1 3">PR350</strain>
    </source>
</reference>
<dbReference type="RefSeq" id="WP_005113872.1">
    <property type="nucleotide sequence ID" value="NZ_CP026128.1"/>
</dbReference>
<keyword evidence="2" id="KW-0614">Plasmid</keyword>